<feature type="compositionally biased region" description="Basic and acidic residues" evidence="1">
    <location>
        <begin position="200"/>
        <end position="218"/>
    </location>
</feature>
<feature type="compositionally biased region" description="Basic and acidic residues" evidence="1">
    <location>
        <begin position="288"/>
        <end position="297"/>
    </location>
</feature>
<evidence type="ECO:0000313" key="3">
    <source>
        <dbReference type="EMBL" id="QDZ25929.1"/>
    </source>
</evidence>
<feature type="region of interest" description="Disordered" evidence="1">
    <location>
        <begin position="200"/>
        <end position="479"/>
    </location>
</feature>
<feature type="domain" description="BRCT" evidence="2">
    <location>
        <begin position="552"/>
        <end position="645"/>
    </location>
</feature>
<accession>A0A5B8MZK7</accession>
<keyword evidence="4" id="KW-1185">Reference proteome</keyword>
<dbReference type="Pfam" id="PF00533">
    <property type="entry name" value="BRCT"/>
    <property type="match status" value="1"/>
</dbReference>
<reference evidence="3 4" key="1">
    <citation type="submission" date="2018-07" db="EMBL/GenBank/DDBJ databases">
        <title>The complete nuclear genome of the prasinophyte Chloropicon primus (CCMP1205).</title>
        <authorList>
            <person name="Pombert J.-F."/>
            <person name="Otis C."/>
            <person name="Turmel M."/>
            <person name="Lemieux C."/>
        </authorList>
    </citation>
    <scope>NUCLEOTIDE SEQUENCE [LARGE SCALE GENOMIC DNA]</scope>
    <source>
        <strain evidence="3 4">CCMP1205</strain>
    </source>
</reference>
<feature type="compositionally biased region" description="Low complexity" evidence="1">
    <location>
        <begin position="447"/>
        <end position="457"/>
    </location>
</feature>
<feature type="region of interest" description="Disordered" evidence="1">
    <location>
        <begin position="499"/>
        <end position="550"/>
    </location>
</feature>
<dbReference type="Proteomes" id="UP000316726">
    <property type="component" value="Chromosome 19"/>
</dbReference>
<dbReference type="PROSITE" id="PS50172">
    <property type="entry name" value="BRCT"/>
    <property type="match status" value="1"/>
</dbReference>
<name>A0A5B8MZK7_9CHLO</name>
<proteinExistence type="predicted"/>
<dbReference type="OrthoDB" id="646980at2759"/>
<feature type="compositionally biased region" description="Basic and acidic residues" evidence="1">
    <location>
        <begin position="387"/>
        <end position="443"/>
    </location>
</feature>
<feature type="compositionally biased region" description="Basic and acidic residues" evidence="1">
    <location>
        <begin position="312"/>
        <end position="322"/>
    </location>
</feature>
<dbReference type="SMART" id="SM00292">
    <property type="entry name" value="BRCT"/>
    <property type="match status" value="1"/>
</dbReference>
<dbReference type="EMBL" id="CP031052">
    <property type="protein sequence ID" value="QDZ25929.1"/>
    <property type="molecule type" value="Genomic_DNA"/>
</dbReference>
<feature type="compositionally biased region" description="Basic and acidic residues" evidence="1">
    <location>
        <begin position="464"/>
        <end position="479"/>
    </location>
</feature>
<feature type="compositionally biased region" description="Basic and acidic residues" evidence="1">
    <location>
        <begin position="330"/>
        <end position="343"/>
    </location>
</feature>
<gene>
    <name evidence="3" type="ORF">A3770_19p84470</name>
</gene>
<feature type="compositionally biased region" description="Acidic residues" evidence="1">
    <location>
        <begin position="219"/>
        <end position="232"/>
    </location>
</feature>
<dbReference type="InterPro" id="IPR001357">
    <property type="entry name" value="BRCT_dom"/>
</dbReference>
<dbReference type="AlphaFoldDB" id="A0A5B8MZK7"/>
<evidence type="ECO:0000256" key="1">
    <source>
        <dbReference type="SAM" id="MobiDB-lite"/>
    </source>
</evidence>
<evidence type="ECO:0000259" key="2">
    <source>
        <dbReference type="PROSITE" id="PS50172"/>
    </source>
</evidence>
<organism evidence="3 4">
    <name type="scientific">Chloropicon primus</name>
    <dbReference type="NCBI Taxonomy" id="1764295"/>
    <lineage>
        <taxon>Eukaryota</taxon>
        <taxon>Viridiplantae</taxon>
        <taxon>Chlorophyta</taxon>
        <taxon>Chloropicophyceae</taxon>
        <taxon>Chloropicales</taxon>
        <taxon>Chloropicaceae</taxon>
        <taxon>Chloropicon</taxon>
    </lineage>
</organism>
<sequence length="758" mass="84573">MEEEGLVLALTPEGSEDAILSDEVEEYQVKESLVEELRGMDGSLEEEEGVERLSDETNETMELFKSKTPLDSGTFMKMSASLPGSLDPTVVPNSYKTLHEHFTAGEGQEGDVDESTRLRSIVIMLEVKDVLDLAESGAAPCDQQREVQTNYCEYRLFMARKGLGINDFGFKSNDFLLQLRQGPADITDVDVGEYLKSKGESSEKVVDTFEPEEGKGLEVELDEIDDIEETEPVPETPVSQSQRRSMDPPKLCGAPEEPPSTPTLLPKSSEDDDRGGSDEKTVAVPKVAGEKKERDCVEEGSEAKVQQGAENLENHLENHLESEAWPGAITKDHPGTAGEEEKKKKPKSSSSKSSLEWQKFLASSAVDASHILSSSRRTRTPNPKYKASREPARNDQKSAEGKPKRLSEAEKDLNHRVEELLQENRKLRRENNDLREENRRLKEASTSTSRGRVASKSSSRRREKRTEIEGGDAKTEKKDAADFGCSKRRQNANARLACNDEKLALHTKKRRKVEHPPLPMEPQRKEHPGRKRTYAAEQRKVKASSAQTKQGRGEEIFKHLSFLLTAFTRTEEKQICKMIASQGGTVAEKLAEIEDSHEVVVVAKERKRTLKVLFGLSAGRPIVRRQWVEESIQSGFPVELKRSLLVYSSLSGASSNEGDKKGMFEGDAFVLCGSRDFLRGDFKLVLERGGATVSTLDCDAPKKRRKREKFELGASKPTAVIAEDLRSIQGLQGQHKVIDYKVLTRAMEAGNVSKLFRR</sequence>
<evidence type="ECO:0000313" key="4">
    <source>
        <dbReference type="Proteomes" id="UP000316726"/>
    </source>
</evidence>
<dbReference type="SUPFAM" id="SSF52113">
    <property type="entry name" value="BRCT domain"/>
    <property type="match status" value="1"/>
</dbReference>
<dbReference type="InterPro" id="IPR036420">
    <property type="entry name" value="BRCT_dom_sf"/>
</dbReference>
<dbReference type="Gene3D" id="3.40.50.10190">
    <property type="entry name" value="BRCT domain"/>
    <property type="match status" value="1"/>
</dbReference>
<protein>
    <recommendedName>
        <fullName evidence="2">BRCT domain-containing protein</fullName>
    </recommendedName>
</protein>